<keyword evidence="13" id="KW-0378">Hydrolase</keyword>
<evidence type="ECO:0000256" key="3">
    <source>
        <dbReference type="ARBA" id="ARBA00022448"/>
    </source>
</evidence>
<evidence type="ECO:0000256" key="2">
    <source>
        <dbReference type="ARBA" id="ARBA00006810"/>
    </source>
</evidence>
<dbReference type="InterPro" id="IPR000568">
    <property type="entry name" value="ATP_synth_F0_asu"/>
</dbReference>
<evidence type="ECO:0000313" key="13">
    <source>
        <dbReference type="EMBL" id="KEI66109.1"/>
    </source>
</evidence>
<evidence type="ECO:0000256" key="9">
    <source>
        <dbReference type="ARBA" id="ARBA00023136"/>
    </source>
</evidence>
<protein>
    <recommendedName>
        <fullName evidence="11 12">ATP synthase subunit a</fullName>
    </recommendedName>
    <alternativeName>
        <fullName evidence="11">ATP synthase F0 sector subunit a</fullName>
    </alternativeName>
    <alternativeName>
        <fullName evidence="11">F-ATPase subunit 6</fullName>
    </alternativeName>
</protein>
<evidence type="ECO:0000256" key="12">
    <source>
        <dbReference type="RuleBase" id="RU000483"/>
    </source>
</evidence>
<evidence type="ECO:0000256" key="8">
    <source>
        <dbReference type="ARBA" id="ARBA00023065"/>
    </source>
</evidence>
<feature type="transmembrane region" description="Helical" evidence="11">
    <location>
        <begin position="157"/>
        <end position="177"/>
    </location>
</feature>
<dbReference type="GO" id="GO:0046933">
    <property type="term" value="F:proton-transporting ATP synthase activity, rotational mechanism"/>
    <property type="evidence" value="ECO:0007669"/>
    <property type="project" value="UniProtKB-UniRule"/>
</dbReference>
<keyword evidence="14" id="KW-1185">Reference proteome</keyword>
<comment type="similarity">
    <text evidence="2 11 12">Belongs to the ATPase A chain family.</text>
</comment>
<keyword evidence="7 11" id="KW-1133">Transmembrane helix</keyword>
<reference evidence="13 14" key="1">
    <citation type="journal article" date="2014" name="Appl. Environ. Microbiol.">
        <title>Elucidation of insertion elements encoded on plasmids and in vitro construction of shuttle vectors from the toxic cyanobacterium Planktothrix.</title>
        <authorList>
            <person name="Christiansen G."/>
            <person name="Goesmann A."/>
            <person name="Kurmayer R."/>
        </authorList>
    </citation>
    <scope>NUCLEOTIDE SEQUENCE [LARGE SCALE GENOMIC DNA]</scope>
    <source>
        <strain evidence="13 14">NIVA-CYA 126/8</strain>
    </source>
</reference>
<evidence type="ECO:0000256" key="4">
    <source>
        <dbReference type="ARBA" id="ARBA00022547"/>
    </source>
</evidence>
<dbReference type="Gene3D" id="1.20.120.220">
    <property type="entry name" value="ATP synthase, F0 complex, subunit A"/>
    <property type="match status" value="1"/>
</dbReference>
<dbReference type="HOGENOM" id="CLU_041018_2_4_3"/>
<gene>
    <name evidence="11" type="primary">atpB</name>
    <name evidence="11" type="synonym">atpI</name>
    <name evidence="13" type="ORF">A19Y_0985</name>
</gene>
<feature type="transmembrane region" description="Helical" evidence="11">
    <location>
        <begin position="133"/>
        <end position="150"/>
    </location>
</feature>
<keyword evidence="10 11" id="KW-0066">ATP synthesis</keyword>
<evidence type="ECO:0000313" key="14">
    <source>
        <dbReference type="Proteomes" id="UP000027395"/>
    </source>
</evidence>
<dbReference type="PANTHER" id="PTHR42823:SF3">
    <property type="entry name" value="ATP SYNTHASE SUBUNIT A, CHLOROPLASTIC"/>
    <property type="match status" value="1"/>
</dbReference>
<keyword evidence="6 11" id="KW-0375">Hydrogen ion transport</keyword>
<evidence type="ECO:0000256" key="11">
    <source>
        <dbReference type="HAMAP-Rule" id="MF_01393"/>
    </source>
</evidence>
<dbReference type="FunFam" id="1.20.120.220:FF:000001">
    <property type="entry name" value="ATP synthase subunit a, chloroplastic"/>
    <property type="match status" value="1"/>
</dbReference>
<dbReference type="PRINTS" id="PR00123">
    <property type="entry name" value="ATPASEA"/>
</dbReference>
<accession>A0A073CCQ4</accession>
<comment type="function">
    <text evidence="11 12">Key component of the proton channel; it plays a direct role in the translocation of protons across the membrane.</text>
</comment>
<keyword evidence="3 11" id="KW-0813">Transport</keyword>
<dbReference type="NCBIfam" id="TIGR01131">
    <property type="entry name" value="ATP_synt_6_or_A"/>
    <property type="match status" value="1"/>
</dbReference>
<name>A0A073CCQ4_PLAA1</name>
<sequence length="252" mass="27889">MEMLTVLNTFNPLPLASLEVGQHLYWEVGGVKLHGQIFLTSWFVIGLLITVSVLASSNVQRIPSGMQNFMEYVLEFIRNLAKDQIGEKEYRSWVPFIGTLFLFIFASNWSGALIPWKVIELPSGELAAPTSDINTTVALALLTSLAYFYAGIRKKGLVGYFADYAQPMAFLAIFRVIEDFTKPLSLSFRLFGNILADELVVAVLVFLVPLFIPLPLMVLGLFLSAIQALIFATLAANYIGEALEGHGGEHHD</sequence>
<feature type="transmembrane region" description="Helical" evidence="11">
    <location>
        <begin position="189"/>
        <end position="212"/>
    </location>
</feature>
<dbReference type="HAMAP" id="MF_01393">
    <property type="entry name" value="ATP_synth_a_bact"/>
    <property type="match status" value="1"/>
</dbReference>
<feature type="transmembrane region" description="Helical" evidence="11">
    <location>
        <begin position="93"/>
        <end position="113"/>
    </location>
</feature>
<evidence type="ECO:0000256" key="7">
    <source>
        <dbReference type="ARBA" id="ARBA00022989"/>
    </source>
</evidence>
<evidence type="ECO:0000256" key="5">
    <source>
        <dbReference type="ARBA" id="ARBA00022692"/>
    </source>
</evidence>
<organism evidence="13 14">
    <name type="scientific">Planktothrix agardhii (strain NIVA-CYA 126/8)</name>
    <dbReference type="NCBI Taxonomy" id="388467"/>
    <lineage>
        <taxon>Bacteria</taxon>
        <taxon>Bacillati</taxon>
        <taxon>Cyanobacteriota</taxon>
        <taxon>Cyanophyceae</taxon>
        <taxon>Oscillatoriophycideae</taxon>
        <taxon>Oscillatoriales</taxon>
        <taxon>Microcoleaceae</taxon>
        <taxon>Planktothrix</taxon>
    </lineage>
</organism>
<keyword evidence="9 11" id="KW-0472">Membrane</keyword>
<keyword evidence="4 11" id="KW-0138">CF(0)</keyword>
<dbReference type="InterPro" id="IPR023011">
    <property type="entry name" value="ATP_synth_F0_asu_AS"/>
</dbReference>
<dbReference type="EMBL" id="CM002803">
    <property type="protein sequence ID" value="KEI66109.1"/>
    <property type="molecule type" value="Genomic_DNA"/>
</dbReference>
<keyword evidence="5 11" id="KW-0812">Transmembrane</keyword>
<dbReference type="PATRIC" id="fig|388467.6.peg.931"/>
<dbReference type="Proteomes" id="UP000027395">
    <property type="component" value="Chromosome"/>
</dbReference>
<dbReference type="PROSITE" id="PS00449">
    <property type="entry name" value="ATPASE_A"/>
    <property type="match status" value="1"/>
</dbReference>
<feature type="transmembrane region" description="Helical" evidence="11">
    <location>
        <begin position="37"/>
        <end position="56"/>
    </location>
</feature>
<dbReference type="CDD" id="cd00310">
    <property type="entry name" value="ATP-synt_Fo_a_6"/>
    <property type="match status" value="1"/>
</dbReference>
<dbReference type="RefSeq" id="WP_026786421.1">
    <property type="nucleotide sequence ID" value="NZ_CM002803.1"/>
</dbReference>
<evidence type="ECO:0000256" key="1">
    <source>
        <dbReference type="ARBA" id="ARBA00004141"/>
    </source>
</evidence>
<dbReference type="SUPFAM" id="SSF81336">
    <property type="entry name" value="F1F0 ATP synthase subunit A"/>
    <property type="match status" value="1"/>
</dbReference>
<dbReference type="Pfam" id="PF00119">
    <property type="entry name" value="ATP-synt_A"/>
    <property type="match status" value="1"/>
</dbReference>
<evidence type="ECO:0000256" key="6">
    <source>
        <dbReference type="ARBA" id="ARBA00022781"/>
    </source>
</evidence>
<comment type="subcellular location">
    <subcellularLocation>
        <location evidence="12">Cell membrane</location>
        <topology evidence="12">Multi-pass membrane protein</topology>
    </subcellularLocation>
    <subcellularLocation>
        <location evidence="11">Cellular thylakoid membrane</location>
        <topology evidence="11">Multi-pass membrane protein</topology>
    </subcellularLocation>
    <subcellularLocation>
        <location evidence="1">Membrane</location>
        <topology evidence="1">Multi-pass membrane protein</topology>
    </subcellularLocation>
</comment>
<evidence type="ECO:0000256" key="10">
    <source>
        <dbReference type="ARBA" id="ARBA00023310"/>
    </source>
</evidence>
<proteinExistence type="inferred from homology"/>
<dbReference type="STRING" id="388467.A19Y_0985"/>
<dbReference type="GO" id="GO:0045259">
    <property type="term" value="C:proton-transporting ATP synthase complex"/>
    <property type="evidence" value="ECO:0007669"/>
    <property type="project" value="UniProtKB-KW"/>
</dbReference>
<dbReference type="PANTHER" id="PTHR42823">
    <property type="entry name" value="ATP SYNTHASE SUBUNIT A, CHLOROPLASTIC"/>
    <property type="match status" value="1"/>
</dbReference>
<dbReference type="GO" id="GO:0031676">
    <property type="term" value="C:plasma membrane-derived thylakoid membrane"/>
    <property type="evidence" value="ECO:0007669"/>
    <property type="project" value="UniProtKB-SubCell"/>
</dbReference>
<dbReference type="InterPro" id="IPR035908">
    <property type="entry name" value="F0_ATP_A_sf"/>
</dbReference>
<dbReference type="InterPro" id="IPR045082">
    <property type="entry name" value="ATP_syn_F0_a_bact/chloroplast"/>
</dbReference>
<dbReference type="AlphaFoldDB" id="A0A073CCQ4"/>
<dbReference type="eggNOG" id="COG0356">
    <property type="taxonomic scope" value="Bacteria"/>
</dbReference>
<dbReference type="GO" id="GO:0016787">
    <property type="term" value="F:hydrolase activity"/>
    <property type="evidence" value="ECO:0007669"/>
    <property type="project" value="UniProtKB-KW"/>
</dbReference>
<dbReference type="GeneID" id="77287225"/>
<keyword evidence="11" id="KW-0793">Thylakoid</keyword>
<keyword evidence="8 11" id="KW-0406">Ion transport</keyword>